<feature type="domain" description="GDP-fucose pyrophosphorylase" evidence="7">
    <location>
        <begin position="1027"/>
        <end position="1186"/>
    </location>
</feature>
<dbReference type="Pfam" id="PF07959">
    <property type="entry name" value="Fucose_pyrophosphorylase"/>
    <property type="match status" value="2"/>
</dbReference>
<keyword evidence="2" id="KW-0547">Nucleotide-binding</keyword>
<evidence type="ECO:0008006" key="10">
    <source>
        <dbReference type="Google" id="ProtNLM"/>
    </source>
</evidence>
<dbReference type="Gene3D" id="3.30.230.120">
    <property type="match status" value="1"/>
</dbReference>
<dbReference type="InParanoid" id="A0A0G4EMB4"/>
<dbReference type="InterPro" id="IPR020568">
    <property type="entry name" value="Ribosomal_Su5_D2-typ_SF"/>
</dbReference>
<dbReference type="VEuPathDB" id="CryptoDB:Vbra_20509"/>
<sequence>MSRCFPFTSLIVTAANDAQASAFEREVAFRRATGSIPPSCKTHVISDPKGARIGSGGATLNALVRCAPGGPPADELLLIIHSGGDSQRSPVQSVCGKAFATLNCQQQGGTGPFLSAPFDLLLESLCRLFAGVKKGGLVVSCSDVVLAVPHADEGMWGGSGVVGVAAEVDARYGPRHGVYVPTTEGRVAQFLQKPTEAVMTSEGASLPPGKIAVDTGVVYFDTTTTQRLVEMAQSPVLAGCTEAGLKEGQPPLRTELYSDIMLALSGASTDQEGYLRHDGGSPPEALVRAREMLWKELQTVGFSVAMPSEMDFLHLGTTKELMDFMCGAKASFTAAHSLRPVVASYLPPFHPLTRPPPLPTQTHPWTVVSNSILLPVDSSGASDVAGCLSGAVIEHSVLEGRYHVGHRAFVSGVRSGYRDGLCVGDEMVVQETAVGGGMHVVAVYCLGDDIKRPAADQQATVCGVPWETLYDAAQVTADDIWPSDVAASKRTLWTARLFPPFPAASPQARRPLSLWLMQLRDKRATITSDDRLAGVIQEWRRAHRLSLKDILRQADASQEFHWRKNELPRLITEAHKATSISLPAIQTDPATAALSIAAGPSPQLDIVCLVASTDDKAKALEGTLHKAQQRGRLPAGAEIMTVVDPCGGGQCGSDRSGSIVLNALLVIAEKLSGRNSATYLDLDVLCGLRIVVIYVEDGSPLPPFTTLLPLVSGDLQKWPLSSLDVTLGSLVPLAASMRPGVLACSAHTIVQGSIAQLHTASDSDGEIVVFASRSRDEERSDTGLLHVDVATRDVVGMGGGGDGGESTSSSGSTVVLPIGLIDFDTRAAQMFLALHTTSPLDRCTYLGVDTGSTSPLPLSLTTHLLPSLIQPPLHKQEGPSLPLPLPSSSPPHSSTESSPHLRAATGGGTSFTGQGSGSDVELEGDMGQMKPPCRRTPQPQQLHMGTGGQAVAADEERMVEVMRRELGGKIAVRAAIVELTGQGPRDSDRGQIRPCVALRTVPEYVKYVNSDLVHSTPPATRRSDAAHSHVAHTVSVVTPWSTSLQSPPTKPLLVNSCLQGKGFLHPSCVAVNCRLDGEFSLGEGAVCVGVRSVKGISVAANVVVQEIEMRTGADGGSPRSPVVVFYGIQDDLRAAFRDPSATFRNRPWSDLFTSTAITPTDLWPPPHDDTQQQQCTLANAKLFPIHAPSLSPPLWLMQMHGPPAAGAGRAQMMSAELLYAVDEWRRAKRVSLEEAVMAMDVCAEMRKVDDVGWEVDRHRMEAVLTGRMDDDLTEVYTACAADGRKGVFAALDSIMTASVSELDVLCRALIHTSEALAAFATQEGGVRSGPAHHPEWAEAMAGLRDVNQVDAVRRSLRDMAAVRDRWMHTGRPDLLIRSARHYESAAFLVIQQAVATCNRFVHFSLSPTARLPLHVWAQAVAPARLDLGGGWSDTPPMSYEYGGKVTTVAIKVDGEKPIGARACRTEQLEVVLAPQSGGRDTADKAVCLCRSLEDLCDYNKPGAPCALLKAALVCCRIIDPHDSSRSLQQQLQDTVGGGLRIESWAHLPVGSGLGTSSILAGVVLAAVGVACGRPYSDTSSVCHAVLMVEQMMTTGGGWQDQVGGLNGGARLGQSGKGLPLRVEATAIPLEPAVVDRLNRHLLLIYTGRSRLAKCILQQVVRRWSLRGRPTLTDMESNHQYATTAAEALRKGDLQALGGVMCAYWELKRRMAVDAEPPIVTLLNDTMRPHSHGMTLAGAGGGGFWVGVTKQDKQTTLEAVSQQLGLSGAHEGAADGVSLAKRGSAEDMGEQLVLPGGETVFVRDVEVDTEGMVITVEGRRDKGSAAGCVA</sequence>
<evidence type="ECO:0000259" key="6">
    <source>
        <dbReference type="Pfam" id="PF00288"/>
    </source>
</evidence>
<dbReference type="GO" id="GO:0050201">
    <property type="term" value="F:fucokinase activity"/>
    <property type="evidence" value="ECO:0007669"/>
    <property type="project" value="TreeGrafter"/>
</dbReference>
<dbReference type="PRINTS" id="PR00959">
    <property type="entry name" value="MEVGALKINASE"/>
</dbReference>
<dbReference type="STRING" id="1169540.A0A0G4EMB4"/>
<reference evidence="8 9" key="1">
    <citation type="submission" date="2014-11" db="EMBL/GenBank/DDBJ databases">
        <authorList>
            <person name="Zhu J."/>
            <person name="Qi W."/>
            <person name="Song R."/>
        </authorList>
    </citation>
    <scope>NUCLEOTIDE SEQUENCE [LARGE SCALE GENOMIC DNA]</scope>
</reference>
<evidence type="ECO:0000256" key="1">
    <source>
        <dbReference type="ARBA" id="ARBA00022679"/>
    </source>
</evidence>
<name>A0A0G4EMB4_VITBC</name>
<gene>
    <name evidence="8" type="ORF">Vbra_20509</name>
</gene>
<keyword evidence="1" id="KW-0808">Transferase</keyword>
<keyword evidence="9" id="KW-1185">Reference proteome</keyword>
<dbReference type="PANTHER" id="PTHR32463">
    <property type="entry name" value="L-FUCOSE KINASE"/>
    <property type="match status" value="1"/>
</dbReference>
<dbReference type="EMBL" id="CDMY01000262">
    <property type="protein sequence ID" value="CEL98093.1"/>
    <property type="molecule type" value="Genomic_DNA"/>
</dbReference>
<evidence type="ECO:0000256" key="3">
    <source>
        <dbReference type="ARBA" id="ARBA00022777"/>
    </source>
</evidence>
<feature type="compositionally biased region" description="Gly residues" evidence="5">
    <location>
        <begin position="905"/>
        <end position="916"/>
    </location>
</feature>
<evidence type="ECO:0000313" key="9">
    <source>
        <dbReference type="Proteomes" id="UP000041254"/>
    </source>
</evidence>
<feature type="domain" description="GDP-fucose pyrophosphorylase" evidence="7">
    <location>
        <begin position="78"/>
        <end position="501"/>
    </location>
</feature>
<dbReference type="SUPFAM" id="SSF55060">
    <property type="entry name" value="GHMP Kinase, C-terminal domain"/>
    <property type="match status" value="1"/>
</dbReference>
<dbReference type="GO" id="GO:0042352">
    <property type="term" value="P:GDP-L-fucose salvage"/>
    <property type="evidence" value="ECO:0007669"/>
    <property type="project" value="TreeGrafter"/>
</dbReference>
<dbReference type="InterPro" id="IPR006204">
    <property type="entry name" value="GHMP_kinase_N_dom"/>
</dbReference>
<feature type="domain" description="GHMP kinase N-terminal" evidence="6">
    <location>
        <begin position="1530"/>
        <end position="1607"/>
    </location>
</feature>
<dbReference type="Proteomes" id="UP000041254">
    <property type="component" value="Unassembled WGS sequence"/>
</dbReference>
<proteinExistence type="predicted"/>
<evidence type="ECO:0000256" key="5">
    <source>
        <dbReference type="SAM" id="MobiDB-lite"/>
    </source>
</evidence>
<dbReference type="OrthoDB" id="440741at2759"/>
<feature type="compositionally biased region" description="Low complexity" evidence="5">
    <location>
        <begin position="890"/>
        <end position="901"/>
    </location>
</feature>
<dbReference type="SUPFAM" id="SSF54211">
    <property type="entry name" value="Ribosomal protein S5 domain 2-like"/>
    <property type="match status" value="1"/>
</dbReference>
<dbReference type="InterPro" id="IPR036554">
    <property type="entry name" value="GHMP_kinase_C_sf"/>
</dbReference>
<dbReference type="InterPro" id="IPR052203">
    <property type="entry name" value="GHMP_Kinase-Related"/>
</dbReference>
<dbReference type="InterPro" id="IPR012887">
    <property type="entry name" value="GDP_fucose_pyrophosphorylase"/>
</dbReference>
<protein>
    <recommendedName>
        <fullName evidence="10">L-fucokinase domain-containing protein</fullName>
    </recommendedName>
</protein>
<organism evidence="8 9">
    <name type="scientific">Vitrella brassicaformis (strain CCMP3155)</name>
    <dbReference type="NCBI Taxonomy" id="1169540"/>
    <lineage>
        <taxon>Eukaryota</taxon>
        <taxon>Sar</taxon>
        <taxon>Alveolata</taxon>
        <taxon>Colpodellida</taxon>
        <taxon>Vitrellaceae</taxon>
        <taxon>Vitrella</taxon>
    </lineage>
</organism>
<keyword evidence="3" id="KW-0418">Kinase</keyword>
<feature type="region of interest" description="Disordered" evidence="5">
    <location>
        <begin position="870"/>
        <end position="951"/>
    </location>
</feature>
<dbReference type="Pfam" id="PF00288">
    <property type="entry name" value="GHMP_kinases_N"/>
    <property type="match status" value="1"/>
</dbReference>
<evidence type="ECO:0000256" key="4">
    <source>
        <dbReference type="ARBA" id="ARBA00022840"/>
    </source>
</evidence>
<keyword evidence="4" id="KW-0067">ATP-binding</keyword>
<dbReference type="GO" id="GO:0005524">
    <property type="term" value="F:ATP binding"/>
    <property type="evidence" value="ECO:0007669"/>
    <property type="project" value="UniProtKB-KW"/>
</dbReference>
<dbReference type="PANTHER" id="PTHR32463:SF0">
    <property type="entry name" value="L-FUCOSE KINASE"/>
    <property type="match status" value="1"/>
</dbReference>
<evidence type="ECO:0000256" key="2">
    <source>
        <dbReference type="ARBA" id="ARBA00022741"/>
    </source>
</evidence>
<accession>A0A0G4EMB4</accession>
<evidence type="ECO:0000313" key="8">
    <source>
        <dbReference type="EMBL" id="CEL98093.1"/>
    </source>
</evidence>
<evidence type="ECO:0000259" key="7">
    <source>
        <dbReference type="Pfam" id="PF07959"/>
    </source>
</evidence>